<comment type="caution">
    <text evidence="3">The sequence shown here is derived from an EMBL/GenBank/DDBJ whole genome shotgun (WGS) entry which is preliminary data.</text>
</comment>
<dbReference type="PANTHER" id="PTHR43713">
    <property type="entry name" value="GLUTAMATE-1-SEMIALDEHYDE 2,1-AMINOMUTASE"/>
    <property type="match status" value="1"/>
</dbReference>
<evidence type="ECO:0000256" key="2">
    <source>
        <dbReference type="ARBA" id="ARBA00022898"/>
    </source>
</evidence>
<dbReference type="Gene3D" id="3.40.640.10">
    <property type="entry name" value="Type I PLP-dependent aspartate aminotransferase-like (Major domain)"/>
    <property type="match status" value="1"/>
</dbReference>
<dbReference type="EMBL" id="LAZR01001959">
    <property type="protein sequence ID" value="KKN36534.1"/>
    <property type="molecule type" value="Genomic_DNA"/>
</dbReference>
<dbReference type="InterPro" id="IPR015421">
    <property type="entry name" value="PyrdxlP-dep_Trfase_major"/>
</dbReference>
<dbReference type="CDD" id="cd00610">
    <property type="entry name" value="OAT_like"/>
    <property type="match status" value="1"/>
</dbReference>
<keyword evidence="2" id="KW-0663">Pyridoxal phosphate</keyword>
<proteinExistence type="predicted"/>
<reference evidence="3" key="1">
    <citation type="journal article" date="2015" name="Nature">
        <title>Complex archaea that bridge the gap between prokaryotes and eukaryotes.</title>
        <authorList>
            <person name="Spang A."/>
            <person name="Saw J.H."/>
            <person name="Jorgensen S.L."/>
            <person name="Zaremba-Niedzwiedzka K."/>
            <person name="Martijn J."/>
            <person name="Lind A.E."/>
            <person name="van Eijk R."/>
            <person name="Schleper C."/>
            <person name="Guy L."/>
            <person name="Ettema T.J."/>
        </authorList>
    </citation>
    <scope>NUCLEOTIDE SEQUENCE</scope>
</reference>
<dbReference type="PROSITE" id="PS00600">
    <property type="entry name" value="AA_TRANSFER_CLASS_3"/>
    <property type="match status" value="1"/>
</dbReference>
<dbReference type="AlphaFoldDB" id="A0A0F9Q1Z3"/>
<evidence type="ECO:0000256" key="1">
    <source>
        <dbReference type="ARBA" id="ARBA00001933"/>
    </source>
</evidence>
<dbReference type="InterPro" id="IPR015424">
    <property type="entry name" value="PyrdxlP-dep_Trfase"/>
</dbReference>
<gene>
    <name evidence="3" type="ORF">LCGC14_0772700</name>
</gene>
<comment type="cofactor">
    <cofactor evidence="1">
        <name>pyridoxal 5'-phosphate</name>
        <dbReference type="ChEBI" id="CHEBI:597326"/>
    </cofactor>
</comment>
<evidence type="ECO:0008006" key="4">
    <source>
        <dbReference type="Google" id="ProtNLM"/>
    </source>
</evidence>
<evidence type="ECO:0000313" key="3">
    <source>
        <dbReference type="EMBL" id="KKN36534.1"/>
    </source>
</evidence>
<accession>A0A0F9Q1Z3</accession>
<dbReference type="GO" id="GO:0008483">
    <property type="term" value="F:transaminase activity"/>
    <property type="evidence" value="ECO:0007669"/>
    <property type="project" value="InterPro"/>
</dbReference>
<dbReference type="PANTHER" id="PTHR43713:SF3">
    <property type="entry name" value="GLUTAMATE-1-SEMIALDEHYDE 2,1-AMINOMUTASE 1, CHLOROPLASTIC-RELATED"/>
    <property type="match status" value="1"/>
</dbReference>
<dbReference type="InterPro" id="IPR049704">
    <property type="entry name" value="Aminotrans_3_PPA_site"/>
</dbReference>
<dbReference type="Gene3D" id="3.90.1150.10">
    <property type="entry name" value="Aspartate Aminotransferase, domain 1"/>
    <property type="match status" value="1"/>
</dbReference>
<dbReference type="InterPro" id="IPR015422">
    <property type="entry name" value="PyrdxlP-dep_Trfase_small"/>
</dbReference>
<dbReference type="Pfam" id="PF00202">
    <property type="entry name" value="Aminotran_3"/>
    <property type="match status" value="1"/>
</dbReference>
<dbReference type="SUPFAM" id="SSF53383">
    <property type="entry name" value="PLP-dependent transferases"/>
    <property type="match status" value="1"/>
</dbReference>
<protein>
    <recommendedName>
        <fullName evidence="4">Glutamate-1-semialdehyde 2,1-aminomutase</fullName>
    </recommendedName>
</protein>
<organism evidence="3">
    <name type="scientific">marine sediment metagenome</name>
    <dbReference type="NCBI Taxonomy" id="412755"/>
    <lineage>
        <taxon>unclassified sequences</taxon>
        <taxon>metagenomes</taxon>
        <taxon>ecological metagenomes</taxon>
    </lineage>
</organism>
<dbReference type="InterPro" id="IPR005814">
    <property type="entry name" value="Aminotrans_3"/>
</dbReference>
<sequence length="443" mass="48406">MMRDLSILAIGVVEDGVMKFDNSLKLLDKALKVIPKGTQTLSRCYDQWAKGTVPIFIDRADGAYMYDVDGNEFVDLMGGLGPIILGYNHPIVNSAIQEQLDKGSIFSISSPLEAELAELLVEIIPCAEFVRFGKNGSDVTSIAVRISRAYTGKEHILSPTGHYHGWADFCAASSTKNKGLPESIKSLVDHFEYNDLDSLEAKLKIGKFGTVIMEPARLEAPNEGFLQGVRDLCTKHDAILIFDEIVTGFRWAIGGAQEYYGVVPDMATVGKAMSNGMPISALVGKKELMKELEGDVFFSGTYLGETLSIVSAIATINIMKDNRKAVFSHLWAKGDALRIAFNEHCDEIGLDAEMVGIGPLSNIKFGTSDQSGCKDLFCKLMAERGFFVGVAVYVTLAHSDEVIERAINAMKSSLFEVADALENRTIDTQLGGERSVSIFRKEI</sequence>
<name>A0A0F9Q1Z3_9ZZZZ</name>
<dbReference type="GO" id="GO:0030170">
    <property type="term" value="F:pyridoxal phosphate binding"/>
    <property type="evidence" value="ECO:0007669"/>
    <property type="project" value="InterPro"/>
</dbReference>